<reference evidence="1 2" key="1">
    <citation type="submission" date="2019-03" db="EMBL/GenBank/DDBJ databases">
        <title>Genomic Encyclopedia of Type Strains, Phase IV (KMG-IV): sequencing the most valuable type-strain genomes for metagenomic binning, comparative biology and taxonomic classification.</title>
        <authorList>
            <person name="Goeker M."/>
        </authorList>
    </citation>
    <scope>NUCLEOTIDE SEQUENCE [LARGE SCALE GENOMIC DNA]</scope>
    <source>
        <strain evidence="1 2">DSM 45934</strain>
    </source>
</reference>
<protein>
    <submittedName>
        <fullName evidence="1">L-2-amino-thiazoline-4-carboxylic acid hydrolase-like protein</fullName>
    </submittedName>
</protein>
<dbReference type="RefSeq" id="WP_243727607.1">
    <property type="nucleotide sequence ID" value="NZ_SLWS01000020.1"/>
</dbReference>
<dbReference type="GO" id="GO:0016787">
    <property type="term" value="F:hydrolase activity"/>
    <property type="evidence" value="ECO:0007669"/>
    <property type="project" value="UniProtKB-KW"/>
</dbReference>
<dbReference type="AlphaFoldDB" id="A0A4R2ILH6"/>
<gene>
    <name evidence="1" type="ORF">EV192_12027</name>
</gene>
<dbReference type="EMBL" id="SLWS01000020">
    <property type="protein sequence ID" value="TCO45843.1"/>
    <property type="molecule type" value="Genomic_DNA"/>
</dbReference>
<sequence length="159" mass="17513">MDEPARHNVRMTLALLAAYQLLGSLDLVRAAFTEPLAEMVRDATTAMLDYAEDPYQAMVDLAKAREEHFFGAGFTFEHAVDDGTRFHQDVHRCLYHEVLAGNGSPELAPVMCAFDGNWIEAIDPDRHGFRFDRATTIGTGGPVCPFHFNRVTASATPAG</sequence>
<evidence type="ECO:0000313" key="2">
    <source>
        <dbReference type="Proteomes" id="UP000295680"/>
    </source>
</evidence>
<name>A0A4R2ILH6_9PSEU</name>
<keyword evidence="1" id="KW-0378">Hydrolase</keyword>
<comment type="caution">
    <text evidence="1">The sequence shown here is derived from an EMBL/GenBank/DDBJ whole genome shotgun (WGS) entry which is preliminary data.</text>
</comment>
<dbReference type="Proteomes" id="UP000295680">
    <property type="component" value="Unassembled WGS sequence"/>
</dbReference>
<organism evidence="1 2">
    <name type="scientific">Actinocrispum wychmicini</name>
    <dbReference type="NCBI Taxonomy" id="1213861"/>
    <lineage>
        <taxon>Bacteria</taxon>
        <taxon>Bacillati</taxon>
        <taxon>Actinomycetota</taxon>
        <taxon>Actinomycetes</taxon>
        <taxon>Pseudonocardiales</taxon>
        <taxon>Pseudonocardiaceae</taxon>
        <taxon>Actinocrispum</taxon>
    </lineage>
</organism>
<evidence type="ECO:0000313" key="1">
    <source>
        <dbReference type="EMBL" id="TCO45843.1"/>
    </source>
</evidence>
<accession>A0A4R2ILH6</accession>
<dbReference type="InterPro" id="IPR026002">
    <property type="entry name" value="ATC_hydrolase-like"/>
</dbReference>
<keyword evidence="2" id="KW-1185">Reference proteome</keyword>
<proteinExistence type="predicted"/>
<dbReference type="Pfam" id="PF14196">
    <property type="entry name" value="ATC_hydrolase"/>
    <property type="match status" value="1"/>
</dbReference>